<protein>
    <submittedName>
        <fullName evidence="1">Uncharacterized protein</fullName>
    </submittedName>
</protein>
<name>A0A8J8YQ54_ORYSJ</name>
<organism evidence="1">
    <name type="scientific">Oryza sativa subsp. japonica</name>
    <name type="common">Rice</name>
    <dbReference type="NCBI Taxonomy" id="39947"/>
    <lineage>
        <taxon>Eukaryota</taxon>
        <taxon>Viridiplantae</taxon>
        <taxon>Streptophyta</taxon>
        <taxon>Embryophyta</taxon>
        <taxon>Tracheophyta</taxon>
        <taxon>Spermatophyta</taxon>
        <taxon>Magnoliopsida</taxon>
        <taxon>Liliopsida</taxon>
        <taxon>Poales</taxon>
        <taxon>Poaceae</taxon>
        <taxon>BOP clade</taxon>
        <taxon>Oryzoideae</taxon>
        <taxon>Oryzeae</taxon>
        <taxon>Oryzinae</taxon>
        <taxon>Oryza</taxon>
        <taxon>Oryza sativa</taxon>
    </lineage>
</organism>
<reference evidence="1" key="2">
    <citation type="submission" date="2008-12" db="EMBL/GenBank/DDBJ databases">
        <title>Improved gene annotation of the rice (Oryza sativa) genomes.</title>
        <authorList>
            <person name="Wang J."/>
            <person name="Li R."/>
            <person name="Fan W."/>
            <person name="Huang Q."/>
            <person name="Zhang J."/>
            <person name="Zhou Y."/>
            <person name="Hu Y."/>
            <person name="Zi S."/>
            <person name="Li J."/>
            <person name="Ni P."/>
            <person name="Zheng H."/>
            <person name="Zhang Y."/>
            <person name="Zhao M."/>
            <person name="Hao Q."/>
            <person name="McDermott J."/>
            <person name="Samudrala R."/>
            <person name="Kristiansen K."/>
            <person name="Wong G.K.-S."/>
        </authorList>
    </citation>
    <scope>NUCLEOTIDE SEQUENCE</scope>
</reference>
<accession>A0A8J8YQ54</accession>
<evidence type="ECO:0000313" key="1">
    <source>
        <dbReference type="EMBL" id="EEE65055.1"/>
    </source>
</evidence>
<dbReference type="Proteomes" id="UP000007752">
    <property type="component" value="Chromosome 6"/>
</dbReference>
<proteinExistence type="predicted"/>
<dbReference type="AlphaFoldDB" id="A0A8J8YQ54"/>
<gene>
    <name evidence="1" type="ORF">OsJ_20059</name>
</gene>
<dbReference type="HOGENOM" id="CLU_3127582_0_0_1"/>
<reference evidence="1" key="1">
    <citation type="journal article" date="2005" name="PLoS Biol.">
        <title>The genomes of Oryza sativa: a history of duplications.</title>
        <authorList>
            <person name="Yu J."/>
            <person name="Wang J."/>
            <person name="Lin W."/>
            <person name="Li S."/>
            <person name="Li H."/>
            <person name="Zhou J."/>
            <person name="Ni P."/>
            <person name="Dong W."/>
            <person name="Hu S."/>
            <person name="Zeng C."/>
            <person name="Zhang J."/>
            <person name="Zhang Y."/>
            <person name="Li R."/>
            <person name="Xu Z."/>
            <person name="Li S."/>
            <person name="Li X."/>
            <person name="Zheng H."/>
            <person name="Cong L."/>
            <person name="Lin L."/>
            <person name="Yin J."/>
            <person name="Geng J."/>
            <person name="Li G."/>
            <person name="Shi J."/>
            <person name="Liu J."/>
            <person name="Lv H."/>
            <person name="Li J."/>
            <person name="Wang J."/>
            <person name="Deng Y."/>
            <person name="Ran L."/>
            <person name="Shi X."/>
            <person name="Wang X."/>
            <person name="Wu Q."/>
            <person name="Li C."/>
            <person name="Ren X."/>
            <person name="Wang J."/>
            <person name="Wang X."/>
            <person name="Li D."/>
            <person name="Liu D."/>
            <person name="Zhang X."/>
            <person name="Ji Z."/>
            <person name="Zhao W."/>
            <person name="Sun Y."/>
            <person name="Zhang Z."/>
            <person name="Bao J."/>
            <person name="Han Y."/>
            <person name="Dong L."/>
            <person name="Ji J."/>
            <person name="Chen P."/>
            <person name="Wu S."/>
            <person name="Liu J."/>
            <person name="Xiao Y."/>
            <person name="Bu D."/>
            <person name="Tan J."/>
            <person name="Yang L."/>
            <person name="Ye C."/>
            <person name="Zhang J."/>
            <person name="Xu J."/>
            <person name="Zhou Y."/>
            <person name="Yu Y."/>
            <person name="Zhang B."/>
            <person name="Zhuang S."/>
            <person name="Wei H."/>
            <person name="Liu B."/>
            <person name="Lei M."/>
            <person name="Yu H."/>
            <person name="Li Y."/>
            <person name="Xu H."/>
            <person name="Wei S."/>
            <person name="He X."/>
            <person name="Fang L."/>
            <person name="Zhang Z."/>
            <person name="Zhang Y."/>
            <person name="Huang X."/>
            <person name="Su Z."/>
            <person name="Tong W."/>
            <person name="Li J."/>
            <person name="Tong Z."/>
            <person name="Li S."/>
            <person name="Ye J."/>
            <person name="Wang L."/>
            <person name="Fang L."/>
            <person name="Lei T."/>
            <person name="Chen C."/>
            <person name="Chen H."/>
            <person name="Xu Z."/>
            <person name="Li H."/>
            <person name="Huang H."/>
            <person name="Zhang F."/>
            <person name="Xu H."/>
            <person name="Li N."/>
            <person name="Zhao C."/>
            <person name="Li S."/>
            <person name="Dong L."/>
            <person name="Huang Y."/>
            <person name="Li L."/>
            <person name="Xi Y."/>
            <person name="Qi Q."/>
            <person name="Li W."/>
            <person name="Zhang B."/>
            <person name="Hu W."/>
            <person name="Zhang Y."/>
            <person name="Tian X."/>
            <person name="Jiao Y."/>
            <person name="Liang X."/>
            <person name="Jin J."/>
            <person name="Gao L."/>
            <person name="Zheng W."/>
            <person name="Hao B."/>
            <person name="Liu S."/>
            <person name="Wang W."/>
            <person name="Yuan L."/>
            <person name="Cao M."/>
            <person name="McDermott J."/>
            <person name="Samudrala R."/>
            <person name="Wang J."/>
            <person name="Wong G.K."/>
            <person name="Yang H."/>
        </authorList>
    </citation>
    <scope>NUCLEOTIDE SEQUENCE [LARGE SCALE GENOMIC DNA]</scope>
</reference>
<sequence length="50" mass="5795">MLGSLIRCFFTKLTTLFISSRKFATLLSFSWKPSIHLCLFSLLSMMIYLS</sequence>
<dbReference type="EMBL" id="CM000143">
    <property type="protein sequence ID" value="EEE65055.1"/>
    <property type="molecule type" value="Genomic_DNA"/>
</dbReference>
<dbReference type="Gramene" id="Os06t0139200-01">
    <property type="protein sequence ID" value="Os06t0139200-01"/>
    <property type="gene ID" value="Os06g0139200"/>
</dbReference>